<evidence type="ECO:0000256" key="3">
    <source>
        <dbReference type="ARBA" id="ARBA00022679"/>
    </source>
</evidence>
<dbReference type="InterPro" id="IPR051131">
    <property type="entry name" value="NEK_Ser/Thr_kinase_NIMA"/>
</dbReference>
<keyword evidence="2" id="KW-0723">Serine/threonine-protein kinase</keyword>
<evidence type="ECO:0000259" key="10">
    <source>
        <dbReference type="PROSITE" id="PS50011"/>
    </source>
</evidence>
<reference evidence="11 12" key="1">
    <citation type="submission" date="2019-03" db="EMBL/GenBank/DDBJ databases">
        <title>Single cell metagenomics reveals metabolic interactions within the superorganism composed of flagellate Streblomastix strix and complex community of Bacteroidetes bacteria on its surface.</title>
        <authorList>
            <person name="Treitli S.C."/>
            <person name="Kolisko M."/>
            <person name="Husnik F."/>
            <person name="Keeling P."/>
            <person name="Hampl V."/>
        </authorList>
    </citation>
    <scope>NUCLEOTIDE SEQUENCE [LARGE SCALE GENOMIC DNA]</scope>
    <source>
        <strain evidence="11">ST1C</strain>
    </source>
</reference>
<dbReference type="AlphaFoldDB" id="A0A5J4X745"/>
<dbReference type="Gene3D" id="1.10.510.10">
    <property type="entry name" value="Transferase(Phosphotransferase) domain 1"/>
    <property type="match status" value="1"/>
</dbReference>
<dbReference type="InterPro" id="IPR011009">
    <property type="entry name" value="Kinase-like_dom_sf"/>
</dbReference>
<evidence type="ECO:0000256" key="7">
    <source>
        <dbReference type="ARBA" id="ARBA00047899"/>
    </source>
</evidence>
<gene>
    <name evidence="11" type="ORF">EZS28_001651</name>
</gene>
<evidence type="ECO:0000256" key="9">
    <source>
        <dbReference type="SAM" id="MobiDB-lite"/>
    </source>
</evidence>
<evidence type="ECO:0000256" key="4">
    <source>
        <dbReference type="ARBA" id="ARBA00022741"/>
    </source>
</evidence>
<evidence type="ECO:0000256" key="8">
    <source>
        <dbReference type="ARBA" id="ARBA00048679"/>
    </source>
</evidence>
<dbReference type="Gene3D" id="3.30.200.20">
    <property type="entry name" value="Phosphorylase Kinase, domain 1"/>
    <property type="match status" value="1"/>
</dbReference>
<dbReference type="Pfam" id="PF00069">
    <property type="entry name" value="Pkinase"/>
    <property type="match status" value="1"/>
</dbReference>
<comment type="catalytic activity">
    <reaction evidence="7">
        <text>L-threonyl-[protein] + ATP = O-phospho-L-threonyl-[protein] + ADP + H(+)</text>
        <dbReference type="Rhea" id="RHEA:46608"/>
        <dbReference type="Rhea" id="RHEA-COMP:11060"/>
        <dbReference type="Rhea" id="RHEA-COMP:11605"/>
        <dbReference type="ChEBI" id="CHEBI:15378"/>
        <dbReference type="ChEBI" id="CHEBI:30013"/>
        <dbReference type="ChEBI" id="CHEBI:30616"/>
        <dbReference type="ChEBI" id="CHEBI:61977"/>
        <dbReference type="ChEBI" id="CHEBI:456216"/>
        <dbReference type="EC" id="2.7.11.1"/>
    </reaction>
</comment>
<feature type="domain" description="Protein kinase" evidence="10">
    <location>
        <begin position="1"/>
        <end position="156"/>
    </location>
</feature>
<dbReference type="GO" id="GO:0004674">
    <property type="term" value="F:protein serine/threonine kinase activity"/>
    <property type="evidence" value="ECO:0007669"/>
    <property type="project" value="UniProtKB-KW"/>
</dbReference>
<evidence type="ECO:0000256" key="2">
    <source>
        <dbReference type="ARBA" id="ARBA00022527"/>
    </source>
</evidence>
<evidence type="ECO:0000256" key="1">
    <source>
        <dbReference type="ARBA" id="ARBA00012513"/>
    </source>
</evidence>
<feature type="compositionally biased region" description="Polar residues" evidence="9">
    <location>
        <begin position="165"/>
        <end position="183"/>
    </location>
</feature>
<comment type="caution">
    <text evidence="11">The sequence shown here is derived from an EMBL/GenBank/DDBJ whole genome shotgun (WGS) entry which is preliminary data.</text>
</comment>
<dbReference type="PROSITE" id="PS50011">
    <property type="entry name" value="PROTEIN_KINASE_DOM"/>
    <property type="match status" value="1"/>
</dbReference>
<evidence type="ECO:0000313" key="12">
    <source>
        <dbReference type="Proteomes" id="UP000324800"/>
    </source>
</evidence>
<dbReference type="SUPFAM" id="SSF56112">
    <property type="entry name" value="Protein kinase-like (PK-like)"/>
    <property type="match status" value="1"/>
</dbReference>
<keyword evidence="3" id="KW-0808">Transferase</keyword>
<dbReference type="GO" id="GO:0005524">
    <property type="term" value="F:ATP binding"/>
    <property type="evidence" value="ECO:0007669"/>
    <property type="project" value="UniProtKB-KW"/>
</dbReference>
<accession>A0A5J4X745</accession>
<organism evidence="11 12">
    <name type="scientific">Streblomastix strix</name>
    <dbReference type="NCBI Taxonomy" id="222440"/>
    <lineage>
        <taxon>Eukaryota</taxon>
        <taxon>Metamonada</taxon>
        <taxon>Preaxostyla</taxon>
        <taxon>Oxymonadida</taxon>
        <taxon>Streblomastigidae</taxon>
        <taxon>Streblomastix</taxon>
    </lineage>
</organism>
<dbReference type="EC" id="2.7.11.1" evidence="1"/>
<dbReference type="EMBL" id="SNRW01000179">
    <property type="protein sequence ID" value="KAA6402823.1"/>
    <property type="molecule type" value="Genomic_DNA"/>
</dbReference>
<dbReference type="OrthoDB" id="248923at2759"/>
<evidence type="ECO:0000313" key="11">
    <source>
        <dbReference type="EMBL" id="KAA6402823.1"/>
    </source>
</evidence>
<keyword evidence="5" id="KW-0418">Kinase</keyword>
<dbReference type="SMART" id="SM00220">
    <property type="entry name" value="S_TKc"/>
    <property type="match status" value="1"/>
</dbReference>
<comment type="catalytic activity">
    <reaction evidence="8">
        <text>L-seryl-[protein] + ATP = O-phospho-L-seryl-[protein] + ADP + H(+)</text>
        <dbReference type="Rhea" id="RHEA:17989"/>
        <dbReference type="Rhea" id="RHEA-COMP:9863"/>
        <dbReference type="Rhea" id="RHEA-COMP:11604"/>
        <dbReference type="ChEBI" id="CHEBI:15378"/>
        <dbReference type="ChEBI" id="CHEBI:29999"/>
        <dbReference type="ChEBI" id="CHEBI:30616"/>
        <dbReference type="ChEBI" id="CHEBI:83421"/>
        <dbReference type="ChEBI" id="CHEBI:456216"/>
        <dbReference type="EC" id="2.7.11.1"/>
    </reaction>
</comment>
<keyword evidence="4" id="KW-0547">Nucleotide-binding</keyword>
<name>A0A5J4X745_9EUKA</name>
<protein>
    <recommendedName>
        <fullName evidence="1">non-specific serine/threonine protein kinase</fullName>
        <ecNumber evidence="1">2.7.11.1</ecNumber>
    </recommendedName>
</protein>
<dbReference type="Proteomes" id="UP000324800">
    <property type="component" value="Unassembled WGS sequence"/>
</dbReference>
<proteinExistence type="predicted"/>
<evidence type="ECO:0000256" key="6">
    <source>
        <dbReference type="ARBA" id="ARBA00022840"/>
    </source>
</evidence>
<evidence type="ECO:0000256" key="5">
    <source>
        <dbReference type="ARBA" id="ARBA00022777"/>
    </source>
</evidence>
<sequence length="435" mass="48317">MTQNIRFENYDVLQEAGQGGFGSVQIIREKATGNILAWKRLNLDNQSERTYAFEEALTLMRLDFLQTGREFAKTVVGTPEKADMFSFGVCLFELVMLRTPFEGDNIYSVAVQIVEQNPPPITAPISAEAKDLIMSLLSKDPKRRPASEDILALQQVRQRRKKFENPSNYENPTQIKQQSSSQTRVINDQVKSRGVVQPVQNILEQVVSSSGPPPPKFDLIPVQGFQGPPPGTKKGEITVTCVKCRRVLCIPQKRDGSVEPGFQKNKVLRCTCGNRFMSTVCSKCGDNLIQNAEGLPGIFRHSKCNRADYFGVCECGEIIVYDEKAVPGYLICHQCGCKFTAINCPECAKITHYKGHSSKYFYRCPSCQYLFYSAPCRCGEIVAFDAKNVPGGLRHSKCGFSMSVAECPTCHQCGQYGGLTGQLKCQCGNSFSVKL</sequence>
<dbReference type="InterPro" id="IPR000719">
    <property type="entry name" value="Prot_kinase_dom"/>
</dbReference>
<feature type="region of interest" description="Disordered" evidence="9">
    <location>
        <begin position="161"/>
        <end position="183"/>
    </location>
</feature>
<dbReference type="PANTHER" id="PTHR44899">
    <property type="entry name" value="CAMK FAMILY PROTEIN KINASE"/>
    <property type="match status" value="1"/>
</dbReference>
<keyword evidence="6" id="KW-0067">ATP-binding</keyword>